<keyword evidence="2" id="KW-1185">Reference proteome</keyword>
<comment type="caution">
    <text evidence="1">The sequence shown here is derived from an EMBL/GenBank/DDBJ whole genome shotgun (WGS) entry which is preliminary data.</text>
</comment>
<dbReference type="Proteomes" id="UP001549749">
    <property type="component" value="Unassembled WGS sequence"/>
</dbReference>
<name>A0ABV2T9Q9_9BACT</name>
<dbReference type="PROSITE" id="PS51257">
    <property type="entry name" value="PROKAR_LIPOPROTEIN"/>
    <property type="match status" value="1"/>
</dbReference>
<sequence length="144" mass="15367">MPVKSYFFAFASLLMMTIFSCKGKGGGSGGGGPVTPQEEGIKFELKSLEEGGYNKASGETFTFTVNMLSAMPKEGVKITMTVISDPGGVVLEQSPIAPTSNKSFDITLTKLPVLKTYRVKVTITSATTPSNKLEKEFLITNKAV</sequence>
<evidence type="ECO:0000313" key="1">
    <source>
        <dbReference type="EMBL" id="MET6998884.1"/>
    </source>
</evidence>
<dbReference type="EMBL" id="JBEXAC010000002">
    <property type="protein sequence ID" value="MET6998884.1"/>
    <property type="molecule type" value="Genomic_DNA"/>
</dbReference>
<evidence type="ECO:0000313" key="2">
    <source>
        <dbReference type="Proteomes" id="UP001549749"/>
    </source>
</evidence>
<protein>
    <recommendedName>
        <fullName evidence="3">Lipoprotein</fullName>
    </recommendedName>
</protein>
<accession>A0ABV2T9Q9</accession>
<organism evidence="1 2">
    <name type="scientific">Chitinophaga defluvii</name>
    <dbReference type="NCBI Taxonomy" id="3163343"/>
    <lineage>
        <taxon>Bacteria</taxon>
        <taxon>Pseudomonadati</taxon>
        <taxon>Bacteroidota</taxon>
        <taxon>Chitinophagia</taxon>
        <taxon>Chitinophagales</taxon>
        <taxon>Chitinophagaceae</taxon>
        <taxon>Chitinophaga</taxon>
    </lineage>
</organism>
<reference evidence="1 2" key="1">
    <citation type="submission" date="2024-06" db="EMBL/GenBank/DDBJ databases">
        <title>Chitinophaga defluvii sp. nov., isolated from municipal sewage.</title>
        <authorList>
            <person name="Zhang L."/>
        </authorList>
    </citation>
    <scope>NUCLEOTIDE SEQUENCE [LARGE SCALE GENOMIC DNA]</scope>
    <source>
        <strain evidence="1 2">H8</strain>
    </source>
</reference>
<proteinExistence type="predicted"/>
<dbReference type="RefSeq" id="WP_354661452.1">
    <property type="nucleotide sequence ID" value="NZ_JBEXAC010000002.1"/>
</dbReference>
<evidence type="ECO:0008006" key="3">
    <source>
        <dbReference type="Google" id="ProtNLM"/>
    </source>
</evidence>
<gene>
    <name evidence="1" type="ORF">ABR189_15980</name>
</gene>